<accession>A0A6G1HZN7</accession>
<dbReference type="OrthoDB" id="5367324at2759"/>
<dbReference type="AlphaFoldDB" id="A0A6G1HZN7"/>
<organism evidence="2 3">
    <name type="scientific">Trichodelitschia bisporula</name>
    <dbReference type="NCBI Taxonomy" id="703511"/>
    <lineage>
        <taxon>Eukaryota</taxon>
        <taxon>Fungi</taxon>
        <taxon>Dikarya</taxon>
        <taxon>Ascomycota</taxon>
        <taxon>Pezizomycotina</taxon>
        <taxon>Dothideomycetes</taxon>
        <taxon>Dothideomycetes incertae sedis</taxon>
        <taxon>Phaeotrichales</taxon>
        <taxon>Phaeotrichaceae</taxon>
        <taxon>Trichodelitschia</taxon>
    </lineage>
</organism>
<proteinExistence type="predicted"/>
<evidence type="ECO:0000256" key="1">
    <source>
        <dbReference type="SAM" id="MobiDB-lite"/>
    </source>
</evidence>
<reference evidence="2" key="1">
    <citation type="journal article" date="2020" name="Stud. Mycol.">
        <title>101 Dothideomycetes genomes: a test case for predicting lifestyles and emergence of pathogens.</title>
        <authorList>
            <person name="Haridas S."/>
            <person name="Albert R."/>
            <person name="Binder M."/>
            <person name="Bloem J."/>
            <person name="Labutti K."/>
            <person name="Salamov A."/>
            <person name="Andreopoulos B."/>
            <person name="Baker S."/>
            <person name="Barry K."/>
            <person name="Bills G."/>
            <person name="Bluhm B."/>
            <person name="Cannon C."/>
            <person name="Castanera R."/>
            <person name="Culley D."/>
            <person name="Daum C."/>
            <person name="Ezra D."/>
            <person name="Gonzalez J."/>
            <person name="Henrissat B."/>
            <person name="Kuo A."/>
            <person name="Liang C."/>
            <person name="Lipzen A."/>
            <person name="Lutzoni F."/>
            <person name="Magnuson J."/>
            <person name="Mondo S."/>
            <person name="Nolan M."/>
            <person name="Ohm R."/>
            <person name="Pangilinan J."/>
            <person name="Park H.-J."/>
            <person name="Ramirez L."/>
            <person name="Alfaro M."/>
            <person name="Sun H."/>
            <person name="Tritt A."/>
            <person name="Yoshinaga Y."/>
            <person name="Zwiers L.-H."/>
            <person name="Turgeon B."/>
            <person name="Goodwin S."/>
            <person name="Spatafora J."/>
            <person name="Crous P."/>
            <person name="Grigoriev I."/>
        </authorList>
    </citation>
    <scope>NUCLEOTIDE SEQUENCE</scope>
    <source>
        <strain evidence="2">CBS 262.69</strain>
    </source>
</reference>
<dbReference type="EMBL" id="ML996693">
    <property type="protein sequence ID" value="KAF2401523.1"/>
    <property type="molecule type" value="Genomic_DNA"/>
</dbReference>
<feature type="region of interest" description="Disordered" evidence="1">
    <location>
        <begin position="23"/>
        <end position="57"/>
    </location>
</feature>
<sequence>MRQAQSGWLDMDWYRNLRNVDREDAVNAGSEGGPMDVDEDDRDLRRKRKQVADGDTEDIANQRSGTMMVGATRWLSERQKEDYREWKSRILAEMERVEATVRAV</sequence>
<dbReference type="Proteomes" id="UP000799640">
    <property type="component" value="Unassembled WGS sequence"/>
</dbReference>
<gene>
    <name evidence="2" type="ORF">EJ06DRAFT_475930</name>
</gene>
<evidence type="ECO:0000313" key="3">
    <source>
        <dbReference type="Proteomes" id="UP000799640"/>
    </source>
</evidence>
<name>A0A6G1HZN7_9PEZI</name>
<evidence type="ECO:0000313" key="2">
    <source>
        <dbReference type="EMBL" id="KAF2401523.1"/>
    </source>
</evidence>
<protein>
    <submittedName>
        <fullName evidence="2">Uncharacterized protein</fullName>
    </submittedName>
</protein>
<keyword evidence="3" id="KW-1185">Reference proteome</keyword>